<dbReference type="Proteomes" id="UP000659388">
    <property type="component" value="Unassembled WGS sequence"/>
</dbReference>
<evidence type="ECO:0000313" key="3">
    <source>
        <dbReference type="Proteomes" id="UP000659388"/>
    </source>
</evidence>
<reference evidence="2" key="1">
    <citation type="submission" date="2021-01" db="EMBL/GenBank/DDBJ databases">
        <title>Fulvivirga kasyanovii gen. nov., sp nov., a novel member of the phylum Bacteroidetes isolated from seawater in a mussel farm.</title>
        <authorList>
            <person name="Zhao L.-H."/>
            <person name="Wang Z.-J."/>
        </authorList>
    </citation>
    <scope>NUCLEOTIDE SEQUENCE</scope>
    <source>
        <strain evidence="2">2943</strain>
    </source>
</reference>
<protein>
    <submittedName>
        <fullName evidence="2">Uncharacterized protein</fullName>
    </submittedName>
</protein>
<dbReference type="EMBL" id="JAESIY010000023">
    <property type="protein sequence ID" value="MBL3659020.1"/>
    <property type="molecule type" value="Genomic_DNA"/>
</dbReference>
<dbReference type="RefSeq" id="WP_202246812.1">
    <property type="nucleotide sequence ID" value="NZ_JAESIY010000023.1"/>
</dbReference>
<keyword evidence="1" id="KW-0472">Membrane</keyword>
<keyword evidence="3" id="KW-1185">Reference proteome</keyword>
<dbReference type="AlphaFoldDB" id="A0A937K343"/>
<proteinExistence type="predicted"/>
<feature type="transmembrane region" description="Helical" evidence="1">
    <location>
        <begin position="21"/>
        <end position="49"/>
    </location>
</feature>
<evidence type="ECO:0000313" key="2">
    <source>
        <dbReference type="EMBL" id="MBL3659020.1"/>
    </source>
</evidence>
<name>A0A937K343_9BACT</name>
<evidence type="ECO:0000256" key="1">
    <source>
        <dbReference type="SAM" id="Phobius"/>
    </source>
</evidence>
<sequence length="192" mass="22596">MKRLRIDIKKVQPRTGSKWIDYPLIGILILIGLCLLPLLIVFWIFGILINLLNPNKSIQFENNWNKIITGTNQSISYKWVNVDDMPEYVYKYFDTQPLLMFNTNPHLEFFDGYFTDFKVERDDGLFIQKVIRNDETKEIKALPLYFFNYSTLDIKEIKDLKGYEIDSKGNPNDFLVSAIGEEGELEIRLIKE</sequence>
<organism evidence="2 3">
    <name type="scientific">Fulvivirga sediminis</name>
    <dbReference type="NCBI Taxonomy" id="2803949"/>
    <lineage>
        <taxon>Bacteria</taxon>
        <taxon>Pseudomonadati</taxon>
        <taxon>Bacteroidota</taxon>
        <taxon>Cytophagia</taxon>
        <taxon>Cytophagales</taxon>
        <taxon>Fulvivirgaceae</taxon>
        <taxon>Fulvivirga</taxon>
    </lineage>
</organism>
<gene>
    <name evidence="2" type="ORF">JL102_22930</name>
</gene>
<comment type="caution">
    <text evidence="2">The sequence shown here is derived from an EMBL/GenBank/DDBJ whole genome shotgun (WGS) entry which is preliminary data.</text>
</comment>
<keyword evidence="1" id="KW-0812">Transmembrane</keyword>
<accession>A0A937K343</accession>
<keyword evidence="1" id="KW-1133">Transmembrane helix</keyword>